<proteinExistence type="predicted"/>
<evidence type="ECO:0000313" key="4">
    <source>
        <dbReference type="Proteomes" id="UP001157126"/>
    </source>
</evidence>
<evidence type="ECO:0000256" key="1">
    <source>
        <dbReference type="SAM" id="MobiDB-lite"/>
    </source>
</evidence>
<dbReference type="Proteomes" id="UP001157126">
    <property type="component" value="Unassembled WGS sequence"/>
</dbReference>
<sequence>MSVPLVRVSLILASFCALSFAASASTDKGYREAFLEPILHEARVNLAARHAYVRSLAASESVPAREAGEGDVDDTDGEADRRDRDVIPD</sequence>
<accession>A0ABQ6IQC1</accession>
<keyword evidence="2" id="KW-0732">Signal</keyword>
<feature type="chain" id="PRO_5047480053" evidence="2">
    <location>
        <begin position="25"/>
        <end position="89"/>
    </location>
</feature>
<comment type="caution">
    <text evidence="3">The sequence shown here is derived from an EMBL/GenBank/DDBJ whole genome shotgun (WGS) entry which is preliminary data.</text>
</comment>
<dbReference type="EMBL" id="BSUO01000001">
    <property type="protein sequence ID" value="GMA39301.1"/>
    <property type="molecule type" value="Genomic_DNA"/>
</dbReference>
<name>A0ABQ6IQC1_9MICO</name>
<organism evidence="3 4">
    <name type="scientific">Mobilicoccus caccae</name>
    <dbReference type="NCBI Taxonomy" id="1859295"/>
    <lineage>
        <taxon>Bacteria</taxon>
        <taxon>Bacillati</taxon>
        <taxon>Actinomycetota</taxon>
        <taxon>Actinomycetes</taxon>
        <taxon>Micrococcales</taxon>
        <taxon>Dermatophilaceae</taxon>
        <taxon>Mobilicoccus</taxon>
    </lineage>
</organism>
<feature type="compositionally biased region" description="Basic and acidic residues" evidence="1">
    <location>
        <begin position="78"/>
        <end position="89"/>
    </location>
</feature>
<gene>
    <name evidence="3" type="ORF">GCM10025883_13460</name>
</gene>
<protein>
    <submittedName>
        <fullName evidence="3">Uncharacterized protein</fullName>
    </submittedName>
</protein>
<reference evidence="4" key="1">
    <citation type="journal article" date="2019" name="Int. J. Syst. Evol. Microbiol.">
        <title>The Global Catalogue of Microorganisms (GCM) 10K type strain sequencing project: providing services to taxonomists for standard genome sequencing and annotation.</title>
        <authorList>
            <consortium name="The Broad Institute Genomics Platform"/>
            <consortium name="The Broad Institute Genome Sequencing Center for Infectious Disease"/>
            <person name="Wu L."/>
            <person name="Ma J."/>
        </authorList>
    </citation>
    <scope>NUCLEOTIDE SEQUENCE [LARGE SCALE GENOMIC DNA]</scope>
    <source>
        <strain evidence="4">NBRC 113072</strain>
    </source>
</reference>
<dbReference type="RefSeq" id="WP_284303243.1">
    <property type="nucleotide sequence ID" value="NZ_BSUO01000001.1"/>
</dbReference>
<evidence type="ECO:0000256" key="2">
    <source>
        <dbReference type="SAM" id="SignalP"/>
    </source>
</evidence>
<feature type="region of interest" description="Disordered" evidence="1">
    <location>
        <begin position="57"/>
        <end position="89"/>
    </location>
</feature>
<evidence type="ECO:0000313" key="3">
    <source>
        <dbReference type="EMBL" id="GMA39301.1"/>
    </source>
</evidence>
<feature type="signal peptide" evidence="2">
    <location>
        <begin position="1"/>
        <end position="24"/>
    </location>
</feature>
<keyword evidence="4" id="KW-1185">Reference proteome</keyword>